<dbReference type="EMBL" id="JAWDGP010001734">
    <property type="protein sequence ID" value="KAK3788833.1"/>
    <property type="molecule type" value="Genomic_DNA"/>
</dbReference>
<proteinExistence type="predicted"/>
<dbReference type="Proteomes" id="UP001283361">
    <property type="component" value="Unassembled WGS sequence"/>
</dbReference>
<evidence type="ECO:0000313" key="2">
    <source>
        <dbReference type="EMBL" id="KAK3788833.1"/>
    </source>
</evidence>
<sequence length="216" mass="23866">MLRASQSSIRALSPMLHRHATSMAPLASAQGMSTKAKSTDSKASKKSTKATSSKSPSAPVAATELVDKGDTYRAGEEFFSYNPYSFYDIENSVRPHRCPQPSSEKMEEFCLDKLNPQDDEKSRKLLAEDYGDLVEYPGKPVSKKLKKPVPPVMRRHYDLGRNMDVQSGLGRVSKNHIVRTYEAGDVKQPNEVQILAAEIGLSTKGYLIKIAASLCR</sequence>
<comment type="caution">
    <text evidence="2">The sequence shown here is derived from an EMBL/GenBank/DDBJ whole genome shotgun (WGS) entry which is preliminary data.</text>
</comment>
<evidence type="ECO:0000256" key="1">
    <source>
        <dbReference type="SAM" id="MobiDB-lite"/>
    </source>
</evidence>
<protein>
    <recommendedName>
        <fullName evidence="4">NADH dehydrogenase [ubiquinone] flavoprotein 3, mitochondrial</fullName>
    </recommendedName>
</protein>
<dbReference type="Pfam" id="PF15880">
    <property type="entry name" value="NDUFV3"/>
    <property type="match status" value="1"/>
</dbReference>
<keyword evidence="3" id="KW-1185">Reference proteome</keyword>
<dbReference type="InterPro" id="IPR026193">
    <property type="entry name" value="NDUFV3"/>
</dbReference>
<feature type="compositionally biased region" description="Low complexity" evidence="1">
    <location>
        <begin position="49"/>
        <end position="62"/>
    </location>
</feature>
<evidence type="ECO:0008006" key="4">
    <source>
        <dbReference type="Google" id="ProtNLM"/>
    </source>
</evidence>
<dbReference type="GO" id="GO:0005739">
    <property type="term" value="C:mitochondrion"/>
    <property type="evidence" value="ECO:0007669"/>
    <property type="project" value="InterPro"/>
</dbReference>
<reference evidence="2" key="1">
    <citation type="journal article" date="2023" name="G3 (Bethesda)">
        <title>A reference genome for the long-term kleptoplast-retaining sea slug Elysia crispata morphotype clarki.</title>
        <authorList>
            <person name="Eastman K.E."/>
            <person name="Pendleton A.L."/>
            <person name="Shaikh M.A."/>
            <person name="Suttiyut T."/>
            <person name="Ogas R."/>
            <person name="Tomko P."/>
            <person name="Gavelis G."/>
            <person name="Widhalm J.R."/>
            <person name="Wisecaver J.H."/>
        </authorList>
    </citation>
    <scope>NUCLEOTIDE SEQUENCE</scope>
    <source>
        <strain evidence="2">ECLA1</strain>
    </source>
</reference>
<organism evidence="2 3">
    <name type="scientific">Elysia crispata</name>
    <name type="common">lettuce slug</name>
    <dbReference type="NCBI Taxonomy" id="231223"/>
    <lineage>
        <taxon>Eukaryota</taxon>
        <taxon>Metazoa</taxon>
        <taxon>Spiralia</taxon>
        <taxon>Lophotrochozoa</taxon>
        <taxon>Mollusca</taxon>
        <taxon>Gastropoda</taxon>
        <taxon>Heterobranchia</taxon>
        <taxon>Euthyneura</taxon>
        <taxon>Panpulmonata</taxon>
        <taxon>Sacoglossa</taxon>
        <taxon>Placobranchoidea</taxon>
        <taxon>Plakobranchidae</taxon>
        <taxon>Elysia</taxon>
    </lineage>
</organism>
<gene>
    <name evidence="2" type="ORF">RRG08_032856</name>
</gene>
<feature type="compositionally biased region" description="Polar residues" evidence="1">
    <location>
        <begin position="1"/>
        <end position="10"/>
    </location>
</feature>
<dbReference type="GO" id="GO:0045271">
    <property type="term" value="C:respiratory chain complex I"/>
    <property type="evidence" value="ECO:0007669"/>
    <property type="project" value="InterPro"/>
</dbReference>
<dbReference type="AlphaFoldDB" id="A0AAE1E0Y0"/>
<evidence type="ECO:0000313" key="3">
    <source>
        <dbReference type="Proteomes" id="UP001283361"/>
    </source>
</evidence>
<accession>A0AAE1E0Y0</accession>
<feature type="region of interest" description="Disordered" evidence="1">
    <location>
        <begin position="1"/>
        <end position="62"/>
    </location>
</feature>
<name>A0AAE1E0Y0_9GAST</name>